<dbReference type="Proteomes" id="UP000254575">
    <property type="component" value="Unassembled WGS sequence"/>
</dbReference>
<organism evidence="2 3">
    <name type="scientific">Suttonella indologenes</name>
    <dbReference type="NCBI Taxonomy" id="13276"/>
    <lineage>
        <taxon>Bacteria</taxon>
        <taxon>Pseudomonadati</taxon>
        <taxon>Pseudomonadota</taxon>
        <taxon>Gammaproteobacteria</taxon>
        <taxon>Cardiobacteriales</taxon>
        <taxon>Cardiobacteriaceae</taxon>
        <taxon>Suttonella</taxon>
    </lineage>
</organism>
<accession>A0A380MZY8</accession>
<dbReference type="RefSeq" id="WP_115218978.1">
    <property type="nucleotide sequence ID" value="NZ_UHIA01000004.1"/>
</dbReference>
<dbReference type="InterPro" id="IPR004045">
    <property type="entry name" value="Glutathione_S-Trfase_N"/>
</dbReference>
<dbReference type="AlphaFoldDB" id="A0A380MZY8"/>
<proteinExistence type="predicted"/>
<reference evidence="2 3" key="1">
    <citation type="submission" date="2018-06" db="EMBL/GenBank/DDBJ databases">
        <authorList>
            <consortium name="Pathogen Informatics"/>
            <person name="Doyle S."/>
        </authorList>
    </citation>
    <scope>NUCLEOTIDE SEQUENCE [LARGE SCALE GENOMIC DNA]</scope>
    <source>
        <strain evidence="2 3">NCTC10717</strain>
    </source>
</reference>
<evidence type="ECO:0000313" key="3">
    <source>
        <dbReference type="Proteomes" id="UP000254575"/>
    </source>
</evidence>
<dbReference type="Pfam" id="PF13409">
    <property type="entry name" value="GST_N_2"/>
    <property type="match status" value="1"/>
</dbReference>
<dbReference type="SUPFAM" id="SSF52833">
    <property type="entry name" value="Thioredoxin-like"/>
    <property type="match status" value="1"/>
</dbReference>
<keyword evidence="3" id="KW-1185">Reference proteome</keyword>
<dbReference type="OrthoDB" id="8634103at2"/>
<dbReference type="EMBL" id="UHIA01000004">
    <property type="protein sequence ID" value="SUO98109.1"/>
    <property type="molecule type" value="Genomic_DNA"/>
</dbReference>
<dbReference type="Gene3D" id="1.20.1050.10">
    <property type="match status" value="1"/>
</dbReference>
<protein>
    <recommendedName>
        <fullName evidence="1">GST N-terminal domain-containing protein</fullName>
    </recommendedName>
</protein>
<dbReference type="InterPro" id="IPR036249">
    <property type="entry name" value="Thioredoxin-like_sf"/>
</dbReference>
<gene>
    <name evidence="2" type="ORF">NCTC10717_01850</name>
</gene>
<sequence>MQLYLSTRSPYARLSLIAAYRANKQDLNLHFVKPWENPAELEAVNPYSQIPALVHDNGLVITESLIIMQSFAGNLFSGGRSDALLGYAMATINQIVRYVSMNMVAGDTAGSAMQARSLAALEKALPHAPLLNPQGNDWGNICLGVAYRYLEMRLPEIYARRLSADNKAALKIFCRRDFMRKTESAELEKLPKTLADL</sequence>
<dbReference type="PROSITE" id="PS50404">
    <property type="entry name" value="GST_NTER"/>
    <property type="match status" value="1"/>
</dbReference>
<dbReference type="Gene3D" id="3.40.30.10">
    <property type="entry name" value="Glutaredoxin"/>
    <property type="match status" value="1"/>
</dbReference>
<evidence type="ECO:0000259" key="1">
    <source>
        <dbReference type="PROSITE" id="PS50404"/>
    </source>
</evidence>
<name>A0A380MZY8_9GAMM</name>
<evidence type="ECO:0000313" key="2">
    <source>
        <dbReference type="EMBL" id="SUO98109.1"/>
    </source>
</evidence>
<feature type="domain" description="GST N-terminal" evidence="1">
    <location>
        <begin position="1"/>
        <end position="79"/>
    </location>
</feature>